<dbReference type="RefSeq" id="WP_133680223.1">
    <property type="nucleotide sequence ID" value="NZ_SNZP01000006.1"/>
</dbReference>
<dbReference type="GO" id="GO:0009103">
    <property type="term" value="P:lipopolysaccharide biosynthetic process"/>
    <property type="evidence" value="ECO:0007669"/>
    <property type="project" value="UniProtKB-ARBA"/>
</dbReference>
<evidence type="ECO:0000256" key="5">
    <source>
        <dbReference type="ARBA" id="ARBA00022692"/>
    </source>
</evidence>
<evidence type="ECO:0000256" key="8">
    <source>
        <dbReference type="SAM" id="Phobius"/>
    </source>
</evidence>
<reference evidence="10 11" key="1">
    <citation type="submission" date="2019-03" db="EMBL/GenBank/DDBJ databases">
        <title>Genomic Encyclopedia of Type Strains, Phase III (KMG-III): the genomes of soil and plant-associated and newly described type strains.</title>
        <authorList>
            <person name="Whitman W."/>
        </authorList>
    </citation>
    <scope>NUCLEOTIDE SEQUENCE [LARGE SCALE GENOMIC DNA]</scope>
    <source>
        <strain evidence="10 11">CECT 8976</strain>
    </source>
</reference>
<dbReference type="InterPro" id="IPR038731">
    <property type="entry name" value="RgtA/B/C-like"/>
</dbReference>
<dbReference type="Pfam" id="PF13231">
    <property type="entry name" value="PMT_2"/>
    <property type="match status" value="1"/>
</dbReference>
<evidence type="ECO:0000256" key="2">
    <source>
        <dbReference type="ARBA" id="ARBA00022475"/>
    </source>
</evidence>
<feature type="transmembrane region" description="Helical" evidence="8">
    <location>
        <begin position="386"/>
        <end position="405"/>
    </location>
</feature>
<feature type="transmembrane region" description="Helical" evidence="8">
    <location>
        <begin position="201"/>
        <end position="234"/>
    </location>
</feature>
<dbReference type="OrthoDB" id="8933800at2"/>
<feature type="transmembrane region" description="Helical" evidence="8">
    <location>
        <begin position="289"/>
        <end position="312"/>
    </location>
</feature>
<sequence length="536" mass="60041">MPTPLTTTLLHRRDCPQCEATAPKFGAHTLLCRWRQLRQQAGQAWSAGTARFADCVIDRPALFCLLSVIVWYLISQVAFTNLDTYGDMIEAYVFTPNWELGTFKHPPLTGWVAKAWFAFMPHTVWAFYLLSCIGVLIGMLGALRLADEFIPRDRRTLVLMALSLTMPFSTLAYKFNANSILLPIWPWLALMFVRSLRGRHWGYALGLGILSALGMLGKYYTGVLLVSMLIAALATHSGRRWLMTPAPWLALAVFALCLLPHALWELRHGESTVQYVGRKADHHVDWKHLFSFLLSPIGYCGLAWLLLLACGFRGSLLERARASYRRHTDGDDVLFWLTLSPLAITALFALSGYVKIALHWSIPLAYLFPLFWLTRATDWQPARARELLRALPAVWLGLLLLAAAFNAGQAFSGKACHYRDDADAARAILAARPGKPPAWVGGSWPEVAIVPFFADTSVRVVPGVPDRLPAGVTPVANWRGQAGALLCRPDDLSCQRQATDWLRQQGRSGQAVDIRVVRQGWMYPLAVPTHYLVYWY</sequence>
<keyword evidence="7 8" id="KW-0472">Membrane</keyword>
<dbReference type="PANTHER" id="PTHR33908">
    <property type="entry name" value="MANNOSYLTRANSFERASE YKCB-RELATED"/>
    <property type="match status" value="1"/>
</dbReference>
<protein>
    <submittedName>
        <fullName evidence="10">Dolichyl-phosphate-mannose-protein mannosyltransferase</fullName>
    </submittedName>
</protein>
<organism evidence="10 11">
    <name type="scientific">Paludibacterium purpuratum</name>
    <dbReference type="NCBI Taxonomy" id="1144873"/>
    <lineage>
        <taxon>Bacteria</taxon>
        <taxon>Pseudomonadati</taxon>
        <taxon>Pseudomonadota</taxon>
        <taxon>Betaproteobacteria</taxon>
        <taxon>Neisseriales</taxon>
        <taxon>Chromobacteriaceae</taxon>
        <taxon>Paludibacterium</taxon>
    </lineage>
</organism>
<feature type="domain" description="Glycosyltransferase RgtA/B/C/D-like" evidence="9">
    <location>
        <begin position="104"/>
        <end position="264"/>
    </location>
</feature>
<evidence type="ECO:0000256" key="6">
    <source>
        <dbReference type="ARBA" id="ARBA00022989"/>
    </source>
</evidence>
<keyword evidence="2" id="KW-1003">Cell membrane</keyword>
<dbReference type="GO" id="GO:0016763">
    <property type="term" value="F:pentosyltransferase activity"/>
    <property type="evidence" value="ECO:0007669"/>
    <property type="project" value="TreeGrafter"/>
</dbReference>
<dbReference type="AlphaFoldDB" id="A0A4R7B8P4"/>
<feature type="transmembrane region" description="Helical" evidence="8">
    <location>
        <begin position="61"/>
        <end position="79"/>
    </location>
</feature>
<keyword evidence="6 8" id="KW-1133">Transmembrane helix</keyword>
<evidence type="ECO:0000256" key="4">
    <source>
        <dbReference type="ARBA" id="ARBA00022679"/>
    </source>
</evidence>
<gene>
    <name evidence="10" type="ORF">DFP86_106107</name>
</gene>
<evidence type="ECO:0000256" key="3">
    <source>
        <dbReference type="ARBA" id="ARBA00022676"/>
    </source>
</evidence>
<dbReference type="EMBL" id="SNZP01000006">
    <property type="protein sequence ID" value="TDR79967.1"/>
    <property type="molecule type" value="Genomic_DNA"/>
</dbReference>
<evidence type="ECO:0000256" key="7">
    <source>
        <dbReference type="ARBA" id="ARBA00023136"/>
    </source>
</evidence>
<comment type="caution">
    <text evidence="10">The sequence shown here is derived from an EMBL/GenBank/DDBJ whole genome shotgun (WGS) entry which is preliminary data.</text>
</comment>
<evidence type="ECO:0000313" key="11">
    <source>
        <dbReference type="Proteomes" id="UP000295611"/>
    </source>
</evidence>
<dbReference type="GO" id="GO:0005886">
    <property type="term" value="C:plasma membrane"/>
    <property type="evidence" value="ECO:0007669"/>
    <property type="project" value="UniProtKB-SubCell"/>
</dbReference>
<proteinExistence type="predicted"/>
<dbReference type="InterPro" id="IPR050297">
    <property type="entry name" value="LipidA_mod_glycosyltrf_83"/>
</dbReference>
<comment type="subcellular location">
    <subcellularLocation>
        <location evidence="1">Cell membrane</location>
        <topology evidence="1">Multi-pass membrane protein</topology>
    </subcellularLocation>
</comment>
<feature type="transmembrane region" description="Helical" evidence="8">
    <location>
        <begin position="246"/>
        <end position="264"/>
    </location>
</feature>
<dbReference type="PANTHER" id="PTHR33908:SF9">
    <property type="entry name" value="BLL5595 PROTEIN"/>
    <property type="match status" value="1"/>
</dbReference>
<evidence type="ECO:0000259" key="9">
    <source>
        <dbReference type="Pfam" id="PF13231"/>
    </source>
</evidence>
<accession>A0A4R7B8P4</accession>
<keyword evidence="11" id="KW-1185">Reference proteome</keyword>
<feature type="transmembrane region" description="Helical" evidence="8">
    <location>
        <begin position="125"/>
        <end position="145"/>
    </location>
</feature>
<feature type="transmembrane region" description="Helical" evidence="8">
    <location>
        <begin position="356"/>
        <end position="374"/>
    </location>
</feature>
<keyword evidence="4 10" id="KW-0808">Transferase</keyword>
<keyword evidence="3 10" id="KW-0328">Glycosyltransferase</keyword>
<keyword evidence="5 8" id="KW-0812">Transmembrane</keyword>
<evidence type="ECO:0000313" key="10">
    <source>
        <dbReference type="EMBL" id="TDR79967.1"/>
    </source>
</evidence>
<dbReference type="Proteomes" id="UP000295611">
    <property type="component" value="Unassembled WGS sequence"/>
</dbReference>
<feature type="transmembrane region" description="Helical" evidence="8">
    <location>
        <begin position="333"/>
        <end position="350"/>
    </location>
</feature>
<evidence type="ECO:0000256" key="1">
    <source>
        <dbReference type="ARBA" id="ARBA00004651"/>
    </source>
</evidence>
<name>A0A4R7B8P4_9NEIS</name>